<dbReference type="AlphaFoldDB" id="A0A060WDH8"/>
<sequence>MHAYLAGTVFLEQCDHSTVSMAVVKCLQDYNITNDDIMVFDTDNAAYMKKTYKAAPQSLFPISLHITCMVPIMNLVGIAFCKTFDQLNAFMLRFSQMFYQAGALKRRYLPSSPPNWQDGREHLWLPMSNTLELMVLSSAVPLTAVWPLQGVHRDGNRGVWPR</sequence>
<reference evidence="1" key="2">
    <citation type="submission" date="2014-03" db="EMBL/GenBank/DDBJ databases">
        <authorList>
            <person name="Genoscope - CEA"/>
        </authorList>
    </citation>
    <scope>NUCLEOTIDE SEQUENCE</scope>
</reference>
<accession>A0A060WDH8</accession>
<dbReference type="Proteomes" id="UP000193380">
    <property type="component" value="Unassembled WGS sequence"/>
</dbReference>
<name>A0A060WDH8_ONCMY</name>
<protein>
    <submittedName>
        <fullName evidence="1">Uncharacterized protein</fullName>
    </submittedName>
</protein>
<organism evidence="1 2">
    <name type="scientific">Oncorhynchus mykiss</name>
    <name type="common">Rainbow trout</name>
    <name type="synonym">Salmo gairdneri</name>
    <dbReference type="NCBI Taxonomy" id="8022"/>
    <lineage>
        <taxon>Eukaryota</taxon>
        <taxon>Metazoa</taxon>
        <taxon>Chordata</taxon>
        <taxon>Craniata</taxon>
        <taxon>Vertebrata</taxon>
        <taxon>Euteleostomi</taxon>
        <taxon>Actinopterygii</taxon>
        <taxon>Neopterygii</taxon>
        <taxon>Teleostei</taxon>
        <taxon>Protacanthopterygii</taxon>
        <taxon>Salmoniformes</taxon>
        <taxon>Salmonidae</taxon>
        <taxon>Salmoninae</taxon>
        <taxon>Oncorhynchus</taxon>
    </lineage>
</organism>
<evidence type="ECO:0000313" key="2">
    <source>
        <dbReference type="Proteomes" id="UP000193380"/>
    </source>
</evidence>
<dbReference type="STRING" id="8022.A0A060WDH8"/>
<reference evidence="1" key="1">
    <citation type="journal article" date="2014" name="Nat. Commun.">
        <title>The rainbow trout genome provides novel insights into evolution after whole-genome duplication in vertebrates.</title>
        <authorList>
            <person name="Berthelot C."/>
            <person name="Brunet F."/>
            <person name="Chalopin D."/>
            <person name="Juanchich A."/>
            <person name="Bernard M."/>
            <person name="Noel B."/>
            <person name="Bento P."/>
            <person name="Da Silva C."/>
            <person name="Labadie K."/>
            <person name="Alberti A."/>
            <person name="Aury J.M."/>
            <person name="Louis A."/>
            <person name="Dehais P."/>
            <person name="Bardou P."/>
            <person name="Montfort J."/>
            <person name="Klopp C."/>
            <person name="Cabau C."/>
            <person name="Gaspin C."/>
            <person name="Thorgaard G.H."/>
            <person name="Boussaha M."/>
            <person name="Quillet E."/>
            <person name="Guyomard R."/>
            <person name="Galiana D."/>
            <person name="Bobe J."/>
            <person name="Volff J.N."/>
            <person name="Genet C."/>
            <person name="Wincker P."/>
            <person name="Jaillon O."/>
            <person name="Roest Crollius H."/>
            <person name="Guiguen Y."/>
        </authorList>
    </citation>
    <scope>NUCLEOTIDE SEQUENCE [LARGE SCALE GENOMIC DNA]</scope>
</reference>
<gene>
    <name evidence="1" type="ORF">GSONMT00072831001</name>
</gene>
<dbReference type="PaxDb" id="8022-A0A060WDH8"/>
<evidence type="ECO:0000313" key="1">
    <source>
        <dbReference type="EMBL" id="CDQ65202.1"/>
    </source>
</evidence>
<proteinExistence type="predicted"/>
<dbReference type="EMBL" id="FR904498">
    <property type="protein sequence ID" value="CDQ65202.1"/>
    <property type="molecule type" value="Genomic_DNA"/>
</dbReference>